<feature type="region of interest" description="Disordered" evidence="4">
    <location>
        <begin position="2100"/>
        <end position="2203"/>
    </location>
</feature>
<protein>
    <submittedName>
        <fullName evidence="6">Chitinase</fullName>
        <ecNumber evidence="6">3.2.1.14</ecNumber>
    </submittedName>
</protein>
<keyword evidence="7" id="KW-1185">Reference proteome</keyword>
<feature type="compositionally biased region" description="Pro residues" evidence="4">
    <location>
        <begin position="2299"/>
        <end position="2320"/>
    </location>
</feature>
<feature type="compositionally biased region" description="Basic and acidic residues" evidence="4">
    <location>
        <begin position="211"/>
        <end position="228"/>
    </location>
</feature>
<dbReference type="SUPFAM" id="SSF51445">
    <property type="entry name" value="(Trans)glycosidases"/>
    <property type="match status" value="1"/>
</dbReference>
<sequence length="3072" mass="330384">MQFNRNVILAFSVTACAIVYLLATAEDRIENDRDIAQRSLSDNKDSSSGSRNLFSIIGMMGGELEVDDAEGPWADYTDFMTLYSSTPFNPRQYAGDDTEFLHYKDPQSRMRVITYEIPTQLPVLGAHEFGETRHPTKLPTRFPTKLPTREPSKFPTREPTKDPSRRPTPNPSRFPTKFPTREPTRDPTREPTRDPSRRPSRNPSRLPTRLPTREPTREPTKEPTRDPSRGPTRLPTRLPSKIPTRDPTREPTREPTKDPSRHPTSPPNQQQNPTSPPIQQQTAVATPNPTKRPTSGSFYCGSSVADASSCKYPCPGGISDCVTGFCYAVSQCIEQVDAAVTPDPTPNPTSPMTPATPQPTTDDFFCGSSLMEASSVCEFSCPSGSPAECPNNLTCYASTGCLEEASPSPTRSPSYDPSGSFYCGSSFQELRNNVLMSVHLVYHQIVLLAKPAMLTLRARIKMDSSAEQTLLMPVLLVSILAQVAPIEPAVDDGTKYCGYSYEHAATECTQPCESGLSEGCPEGMSCYSHTPCEEKNTFYCGISWNNAASSCRYPCPSGTDSECPFGTQCYAYTTCDETDSFMCGTTFDDASSNCDEPCPSGSPTECPSGESCFTHTTCKSIDNIKDEPTAAPVEPYVPGDSFFCGTSYLEASSQCTHPCPTRLDSECPDGEQCYGSTPCPSRDTYYCGANLDEASAICDYPCPTGSSADCPTGLSCFAFTTCADKDTFYCGNNYIEASGTCEKPCPSGKSDTCPSGMSCFAQTSCADRDSFMCGYSWESASATCSNPCPSGEHSECPDGMSCFAYTPCNNDGSYFCGTSFDEASDCQLPCPSGESSECPNDLSCFSYTTCGTGDFNTKAPTDAPTPANWEPIDSFYCGTSFDDASSSCEFKCPNGSIDCPTGLACYEYTSCVGGPSPSLSPTGERDSFYCGTNYADANGKCLVPCPGGNSNECPTGESCIPFTSCNEQETAPTPDNAISTTFYCGLDKEDSEGSCNHPCPGGTEDCPDGMSCYSFTSCVDLPYNEPTPSGTSDECPTGQSCYGYTACDDHDTFFCGTTWDEAASTCSKPCPSGSNDECDNGEICFGYTPCASIQSALTEKCAIRTLLAVNVTPCTAEQWVFVRLPTGQFCFPSTPCDETESFFCGSSFDEATSTCGIPCPTGQSSTCPNESYFCGTSFDEASSSCLHPCPSGLSNECPNGLLCFASTSCSDKGSFFCGGTWEEAASTCTLPCESGLSSDCPNGQKCFGYTPCSKSDSFYCGTSFDEASSTCTDPCPSGLDAECPGSETCHKYTPCADGAPPSKEEPNIVDIPEDSFYCGVNFMDASDRCYLPCPSGSASECPVGEACYGNTPCNGGDSFFCGNTVDFYDASTNCIKPCPTGSSSECPEGLSCFPNTPCESNDVKKPTNLPTKLPTPAPTDSIQQMSATTAQQLHVSMFLYCGTDIENVNCLLPCPNGNECPLGHECYATTECSESFYCGQTFADANSTCAQACPDGLDTSCPQNELCFAQTSCADPVDSPDKNVVDVGSFYCGKNYTDASTSCALACPSGSSSECAELGPEYSCYANTPCDDSDTYFCGTTWNHAASNCLFPCKSGLDSECPDKTFCFPYTTFEDAASCLNPCPSGSSSECPFEPDDVPNSSASEPNVVPTGAPDETDSFFCGSSFEDASASCSIPCDLGRSDEDESIEPVPSDSYFCGVSFDDASSSCTQPCPSGLSNECPNGLFCFASTSCTDKGSFFCGATWDEAASTCTLPCESGLSSDCPNGQKCFGYTPCMREDTFYCGTSFDEASSTCTDPCPSGLDAECPGSETCHKYTPCADGIPEFSTPPPDDSYYCGKSFDAADNTCITPCPSGSAVECPVGEACFAHTTCSMLHPETFFCGSSFNDASSCAVPCEDGVCPDGRSCYAYTPCAGDIAAFSEPITLAPTRKPTPKPTTSIDYPTESYYCGVSLEDASTQCAIPCPLKTSSVCPLGQSCFANTPCQQNDPEAEVTFSPNEPEAEVTFSPIPVESYYCGLSYMDASGKCNKPCSSRDSNECPGAENCYAYTPCVKPKSFFCGSSLEDANGSCTVPCPTGRSDSCPTGESCFAYTTCESDMSEFSEPALTPPPATKRPTSKPSNSPTAKPTSKPSKFPTKNPTKNPTNEPSSKPTLKPTPNPTRLPTKNPTKFPTKMPTKNPTKFPTKMPTKNPTKYPTVSPTKSPIVPVIFDVPKESFYCGANFEHATQMCGVPHVTATPTEDPTFKPSLNPTKRPTPRPTLNPTKYPTPKPTREPSPPPTVKETPPPTVKKTTPPTVKDTPPPTVKDTPPPTVKDTPPPTEKSPAESPDEEEPSEMSEAVVIELKPCDDPLAMTVNQAYWRSWSSDRPETCNRFEPSDIDDQTYTHLVYSFASISAAGHVEPWAGSWDEVEKYKEFNKVKERNPNIKTIIAVTEGVFYGGGMNPVSFTEIAETEASRMAFAQSAVSFLDMYNFDGIDLDWEAPLDRDKGGSPDNYEHFVQVAEEIRLAIDESGKDYLLTIALPGTDWEQLDYDVVALSEHVDWFNLNTFDYHTPKNIPKTVGSHSDLKMIDAVVYKLLQETISTKFVLGMAAFGRTYTLADDRCKELNCPFRSPGLGGCGNTPGFLPFAEISEYIESNSYDELHHDISSSSMVAVVDSNQMISFDNEETWAIKEAYAEMMCLRGTMLWSIDMFKAPSTPARSQTHTASCANIADMLTMNFVPQESDQCTDITSMYQDSCCAKAPTTPCNICGSDHVFEDRRVRYAGMDTTCGDISESFLQITDEHSFSCSLAKSLIPRTCCANSPVVDKIQGEVEAFIAATDDEPQPCNICHQGSLHHALKAETMVEYKGASISCLDVNSILAKNEKVGSEMCDATQSLLFKGCCYDKCSLCGGEESLNVDATVKHNGQVLSCDEMSSMFTLSVTEEGSEQCDAMQTAYASTCCYKPPERPCNLCKRGTTSYEVNTRAFVKTHSSSSSFCVDVLNELALREEEGSDTCMHSKTAYFSKCCDILSLSTELTAAEPSLPSEPKQNKPHEWLTDRYVAPPQSSGHLPSSVWALTFAALVGAVIMLF</sequence>
<keyword evidence="2 3" id="KW-0326">Glycosidase</keyword>
<feature type="domain" description="GH18" evidence="5">
    <location>
        <begin position="2353"/>
        <end position="2707"/>
    </location>
</feature>
<dbReference type="InterPro" id="IPR017853">
    <property type="entry name" value="GH"/>
</dbReference>
<feature type="compositionally biased region" description="Low complexity" evidence="4">
    <location>
        <begin position="2288"/>
        <end position="2298"/>
    </location>
</feature>
<feature type="compositionally biased region" description="Low complexity" evidence="4">
    <location>
        <begin position="267"/>
        <end position="282"/>
    </location>
</feature>
<keyword evidence="1 3" id="KW-0378">Hydrolase</keyword>
<dbReference type="PROSITE" id="PS01095">
    <property type="entry name" value="GH18_1"/>
    <property type="match status" value="1"/>
</dbReference>
<feature type="compositionally biased region" description="Basic and acidic residues" evidence="4">
    <location>
        <begin position="179"/>
        <end position="197"/>
    </location>
</feature>
<dbReference type="PROSITE" id="PS51910">
    <property type="entry name" value="GH18_2"/>
    <property type="match status" value="1"/>
</dbReference>
<reference evidence="6" key="1">
    <citation type="submission" date="2023-06" db="EMBL/GenBank/DDBJ databases">
        <title>Survivors Of The Sea: Transcriptome response of Skeletonema marinoi to long-term dormancy.</title>
        <authorList>
            <person name="Pinder M.I.M."/>
            <person name="Kourtchenko O."/>
            <person name="Robertson E.K."/>
            <person name="Larsson T."/>
            <person name="Maumus F."/>
            <person name="Osuna-Cruz C.M."/>
            <person name="Vancaester E."/>
            <person name="Stenow R."/>
            <person name="Vandepoele K."/>
            <person name="Ploug H."/>
            <person name="Bruchert V."/>
            <person name="Godhe A."/>
            <person name="Topel M."/>
        </authorList>
    </citation>
    <scope>NUCLEOTIDE SEQUENCE</scope>
    <source>
        <strain evidence="6">R05AC</strain>
    </source>
</reference>
<gene>
    <name evidence="6" type="ORF">QTG54_000754</name>
</gene>
<dbReference type="PROSITE" id="PS51257">
    <property type="entry name" value="PROKAR_LIPOPROTEIN"/>
    <property type="match status" value="1"/>
</dbReference>
<dbReference type="InterPro" id="IPR011583">
    <property type="entry name" value="Chitinase_II/V-like_cat"/>
</dbReference>
<evidence type="ECO:0000256" key="3">
    <source>
        <dbReference type="RuleBase" id="RU000489"/>
    </source>
</evidence>
<dbReference type="GO" id="GO:0008843">
    <property type="term" value="F:endochitinase activity"/>
    <property type="evidence" value="ECO:0007669"/>
    <property type="project" value="UniProtKB-EC"/>
</dbReference>
<evidence type="ECO:0000256" key="2">
    <source>
        <dbReference type="ARBA" id="ARBA00023295"/>
    </source>
</evidence>
<feature type="compositionally biased region" description="Polar residues" evidence="4">
    <location>
        <begin position="283"/>
        <end position="295"/>
    </location>
</feature>
<dbReference type="Gene3D" id="3.20.20.80">
    <property type="entry name" value="Glycosidases"/>
    <property type="match status" value="1"/>
</dbReference>
<dbReference type="Proteomes" id="UP001224775">
    <property type="component" value="Unassembled WGS sequence"/>
</dbReference>
<feature type="compositionally biased region" description="Polar residues" evidence="4">
    <location>
        <begin position="2237"/>
        <end position="2264"/>
    </location>
</feature>
<dbReference type="InterPro" id="IPR050314">
    <property type="entry name" value="Glycosyl_Hydrlase_18"/>
</dbReference>
<organism evidence="6 7">
    <name type="scientific">Skeletonema marinoi</name>
    <dbReference type="NCBI Taxonomy" id="267567"/>
    <lineage>
        <taxon>Eukaryota</taxon>
        <taxon>Sar</taxon>
        <taxon>Stramenopiles</taxon>
        <taxon>Ochrophyta</taxon>
        <taxon>Bacillariophyta</taxon>
        <taxon>Coscinodiscophyceae</taxon>
        <taxon>Thalassiosirophycidae</taxon>
        <taxon>Thalassiosirales</taxon>
        <taxon>Skeletonemataceae</taxon>
        <taxon>Skeletonema</taxon>
        <taxon>Skeletonema marinoi-dohrnii complex</taxon>
    </lineage>
</organism>
<accession>A0AAD9DK76</accession>
<dbReference type="SUPFAM" id="SSF54556">
    <property type="entry name" value="Chitinase insertion domain"/>
    <property type="match status" value="1"/>
</dbReference>
<dbReference type="InterPro" id="IPR001579">
    <property type="entry name" value="Glyco_hydro_18_chit_AS"/>
</dbReference>
<dbReference type="SMART" id="SM00636">
    <property type="entry name" value="Glyco_18"/>
    <property type="match status" value="1"/>
</dbReference>
<dbReference type="PANTHER" id="PTHR11177">
    <property type="entry name" value="CHITINASE"/>
    <property type="match status" value="1"/>
</dbReference>
<feature type="region of interest" description="Disordered" evidence="4">
    <location>
        <begin position="2237"/>
        <end position="2336"/>
    </location>
</feature>
<dbReference type="EC" id="3.2.1.14" evidence="6"/>
<dbReference type="PANTHER" id="PTHR11177:SF333">
    <property type="entry name" value="CHITINASE"/>
    <property type="match status" value="1"/>
</dbReference>
<dbReference type="InterPro" id="IPR029070">
    <property type="entry name" value="Chitinase_insertion_sf"/>
</dbReference>
<dbReference type="GO" id="GO:0005975">
    <property type="term" value="P:carbohydrate metabolic process"/>
    <property type="evidence" value="ECO:0007669"/>
    <property type="project" value="InterPro"/>
</dbReference>
<feature type="compositionally biased region" description="Polar residues" evidence="4">
    <location>
        <begin position="2161"/>
        <end position="2201"/>
    </location>
</feature>
<feature type="compositionally biased region" description="Pro residues" evidence="4">
    <location>
        <begin position="2265"/>
        <end position="2287"/>
    </location>
</feature>
<feature type="compositionally biased region" description="Low complexity" evidence="4">
    <location>
        <begin position="2117"/>
        <end position="2149"/>
    </location>
</feature>
<comment type="caution">
    <text evidence="6">The sequence shown here is derived from an EMBL/GenBank/DDBJ whole genome shotgun (WGS) entry which is preliminary data.</text>
</comment>
<dbReference type="InterPro" id="IPR001223">
    <property type="entry name" value="Glyco_hydro18_cat"/>
</dbReference>
<dbReference type="GO" id="GO:0008061">
    <property type="term" value="F:chitin binding"/>
    <property type="evidence" value="ECO:0007669"/>
    <property type="project" value="InterPro"/>
</dbReference>
<dbReference type="EMBL" id="JATAAI010000001">
    <property type="protein sequence ID" value="KAK1748815.1"/>
    <property type="molecule type" value="Genomic_DNA"/>
</dbReference>
<feature type="compositionally biased region" description="Basic and acidic residues" evidence="4">
    <location>
        <begin position="147"/>
        <end position="165"/>
    </location>
</feature>
<proteinExistence type="predicted"/>
<evidence type="ECO:0000256" key="4">
    <source>
        <dbReference type="SAM" id="MobiDB-lite"/>
    </source>
</evidence>
<feature type="region of interest" description="Disordered" evidence="4">
    <location>
        <begin position="126"/>
        <end position="295"/>
    </location>
</feature>
<name>A0AAD9DK76_9STRA</name>
<dbReference type="Pfam" id="PF00704">
    <property type="entry name" value="Glyco_hydro_18"/>
    <property type="match status" value="1"/>
</dbReference>
<evidence type="ECO:0000313" key="7">
    <source>
        <dbReference type="Proteomes" id="UP001224775"/>
    </source>
</evidence>
<feature type="compositionally biased region" description="Low complexity" evidence="4">
    <location>
        <begin position="201"/>
        <end position="210"/>
    </location>
</feature>
<evidence type="ECO:0000313" key="6">
    <source>
        <dbReference type="EMBL" id="KAK1748815.1"/>
    </source>
</evidence>
<evidence type="ECO:0000256" key="1">
    <source>
        <dbReference type="ARBA" id="ARBA00022801"/>
    </source>
</evidence>
<feature type="compositionally biased region" description="Basic and acidic residues" evidence="4">
    <location>
        <begin position="243"/>
        <end position="261"/>
    </location>
</feature>
<evidence type="ECO:0000259" key="5">
    <source>
        <dbReference type="PROSITE" id="PS51910"/>
    </source>
</evidence>
<dbReference type="Gene3D" id="3.10.50.10">
    <property type="match status" value="1"/>
</dbReference>